<protein>
    <submittedName>
        <fullName evidence="1">Myosin assembly protein/sexual cycle protein and related proteins protein</fullName>
    </submittedName>
</protein>
<dbReference type="EMBL" id="CM037019">
    <property type="protein sequence ID" value="KAH7671904.1"/>
    <property type="molecule type" value="Genomic_DNA"/>
</dbReference>
<sequence length="676" mass="77285">MGKPTTKKKKHVGLNISDTSSKHGKQSEHSPRKVMDADTSVFVDMSNEMKEEGNKLFQKKDYEGALLKYEKAIKLLPKNHADAAYLHSNMAACFMQMGPKEYPRAINECNLALEISPKYTKALLKRAKCFEALNRLDLAYKDVEVVLESEPNNLTGLEISERVKKGLEKKGIKPEEIALVPSMEPLVVKVKPKKKKSHKNRDKMIVNEEKHSAAKEEPHRLVKLVFVEDIRWAQLPPKCSILQLREIIRGKFPNLKAMLVKYKDNEGDLVTITTSEELRWAEECAEPQGSLRLFIVEVSPELDPHFDEEKSGAEIQGSERNPTSASENGSSRHEEEKVTSCIEDWIVQFARLFKNHVGFNSDSYLDLHELGMKLYTEAIEETVTSEEAQGIFEIATDKFQEMTALALFNWGNVHMSRALKRLFFQEDSSKESVLTQVKSGYEWAQGEYAKAGRRYEEALKIKPDFYEGYLALGRQQFEQARLTWYFTIGNKVDLDNWPSSEVLELFNNAEDSMEKGMELWEEMEEQQLKGLQDSNKDTLLKEMGLDGLFKGPSAEEAAEVASNMRSQINLFWGTMLYERSTIEFKLSLPTWEDCLMAAVEKFKLAGVPPSDIAVMIKNHSANKTIEEGLSFNIDEIVQAWNEIYDTKRWMSGVPSSRLEPLFRRKVPKLHNVLETQ</sequence>
<name>A0ACB7VDI6_DIOAL</name>
<comment type="caution">
    <text evidence="1">The sequence shown here is derived from an EMBL/GenBank/DDBJ whole genome shotgun (WGS) entry which is preliminary data.</text>
</comment>
<proteinExistence type="predicted"/>
<evidence type="ECO:0000313" key="1">
    <source>
        <dbReference type="EMBL" id="KAH7671904.1"/>
    </source>
</evidence>
<gene>
    <name evidence="1" type="ORF">IHE45_09G018400</name>
</gene>
<dbReference type="Proteomes" id="UP000827976">
    <property type="component" value="Chromosome 9"/>
</dbReference>
<reference evidence="2" key="1">
    <citation type="journal article" date="2022" name="Nat. Commun.">
        <title>Chromosome evolution and the genetic basis of agronomically important traits in greater yam.</title>
        <authorList>
            <person name="Bredeson J.V."/>
            <person name="Lyons J.B."/>
            <person name="Oniyinde I.O."/>
            <person name="Okereke N.R."/>
            <person name="Kolade O."/>
            <person name="Nnabue I."/>
            <person name="Nwadili C.O."/>
            <person name="Hribova E."/>
            <person name="Parker M."/>
            <person name="Nwogha J."/>
            <person name="Shu S."/>
            <person name="Carlson J."/>
            <person name="Kariba R."/>
            <person name="Muthemba S."/>
            <person name="Knop K."/>
            <person name="Barton G.J."/>
            <person name="Sherwood A.V."/>
            <person name="Lopez-Montes A."/>
            <person name="Asiedu R."/>
            <person name="Jamnadass R."/>
            <person name="Muchugi A."/>
            <person name="Goodstein D."/>
            <person name="Egesi C.N."/>
            <person name="Featherston J."/>
            <person name="Asfaw A."/>
            <person name="Simpson G.G."/>
            <person name="Dolezel J."/>
            <person name="Hendre P.S."/>
            <person name="Van Deynze A."/>
            <person name="Kumar P.L."/>
            <person name="Obidiegwu J.E."/>
            <person name="Bhattacharjee R."/>
            <person name="Rokhsar D.S."/>
        </authorList>
    </citation>
    <scope>NUCLEOTIDE SEQUENCE [LARGE SCALE GENOMIC DNA]</scope>
    <source>
        <strain evidence="2">cv. TDa95/00328</strain>
    </source>
</reference>
<organism evidence="1 2">
    <name type="scientific">Dioscorea alata</name>
    <name type="common">Purple yam</name>
    <dbReference type="NCBI Taxonomy" id="55571"/>
    <lineage>
        <taxon>Eukaryota</taxon>
        <taxon>Viridiplantae</taxon>
        <taxon>Streptophyta</taxon>
        <taxon>Embryophyta</taxon>
        <taxon>Tracheophyta</taxon>
        <taxon>Spermatophyta</taxon>
        <taxon>Magnoliopsida</taxon>
        <taxon>Liliopsida</taxon>
        <taxon>Dioscoreales</taxon>
        <taxon>Dioscoreaceae</taxon>
        <taxon>Dioscorea</taxon>
    </lineage>
</organism>
<keyword evidence="2" id="KW-1185">Reference proteome</keyword>
<accession>A0ACB7VDI6</accession>
<evidence type="ECO:0000313" key="2">
    <source>
        <dbReference type="Proteomes" id="UP000827976"/>
    </source>
</evidence>